<gene>
    <name evidence="2" type="ORF">MOV08_13060</name>
</gene>
<evidence type="ECO:0000313" key="3">
    <source>
        <dbReference type="Proteomes" id="UP001218629"/>
    </source>
</evidence>
<feature type="compositionally biased region" description="Gly residues" evidence="1">
    <location>
        <begin position="289"/>
        <end position="320"/>
    </location>
</feature>
<name>A0ABY8A582_9ACTN</name>
<dbReference type="Gene3D" id="1.20.1260.20">
    <property type="entry name" value="PPE superfamily"/>
    <property type="match status" value="1"/>
</dbReference>
<feature type="compositionally biased region" description="Basic and acidic residues" evidence="1">
    <location>
        <begin position="203"/>
        <end position="215"/>
    </location>
</feature>
<proteinExistence type="predicted"/>
<organism evidence="2 3">
    <name type="scientific">Streptomyces yunnanensis</name>
    <dbReference type="NCBI Taxonomy" id="156453"/>
    <lineage>
        <taxon>Bacteria</taxon>
        <taxon>Bacillati</taxon>
        <taxon>Actinomycetota</taxon>
        <taxon>Actinomycetes</taxon>
        <taxon>Kitasatosporales</taxon>
        <taxon>Streptomycetaceae</taxon>
        <taxon>Streptomyces</taxon>
    </lineage>
</organism>
<feature type="compositionally biased region" description="Gly residues" evidence="1">
    <location>
        <begin position="225"/>
        <end position="239"/>
    </location>
</feature>
<feature type="compositionally biased region" description="Basic and acidic residues" evidence="1">
    <location>
        <begin position="462"/>
        <end position="473"/>
    </location>
</feature>
<dbReference type="InterPro" id="IPR038332">
    <property type="entry name" value="PPE_sf"/>
</dbReference>
<evidence type="ECO:0008006" key="4">
    <source>
        <dbReference type="Google" id="ProtNLM"/>
    </source>
</evidence>
<feature type="region of interest" description="Disordered" evidence="1">
    <location>
        <begin position="361"/>
        <end position="496"/>
    </location>
</feature>
<protein>
    <recommendedName>
        <fullName evidence="4">PPE family protein</fullName>
    </recommendedName>
</protein>
<dbReference type="SUPFAM" id="SSF140453">
    <property type="entry name" value="EsxAB dimer-like"/>
    <property type="match status" value="1"/>
</dbReference>
<dbReference type="Proteomes" id="UP001218629">
    <property type="component" value="Chromosome"/>
</dbReference>
<evidence type="ECO:0000313" key="2">
    <source>
        <dbReference type="EMBL" id="WEB40117.1"/>
    </source>
</evidence>
<dbReference type="EMBL" id="CP095749">
    <property type="protein sequence ID" value="WEB40117.1"/>
    <property type="molecule type" value="Genomic_DNA"/>
</dbReference>
<feature type="compositionally biased region" description="Gly residues" evidence="1">
    <location>
        <begin position="412"/>
        <end position="430"/>
    </location>
</feature>
<dbReference type="RefSeq" id="WP_275307569.1">
    <property type="nucleotide sequence ID" value="NZ_CP095749.1"/>
</dbReference>
<evidence type="ECO:0000256" key="1">
    <source>
        <dbReference type="SAM" id="MobiDB-lite"/>
    </source>
</evidence>
<feature type="region of interest" description="Disordered" evidence="1">
    <location>
        <begin position="188"/>
        <end position="320"/>
    </location>
</feature>
<accession>A0ABY8A582</accession>
<keyword evidence="3" id="KW-1185">Reference proteome</keyword>
<feature type="compositionally biased region" description="Gly residues" evidence="1">
    <location>
        <begin position="378"/>
        <end position="404"/>
    </location>
</feature>
<reference evidence="2 3" key="1">
    <citation type="submission" date="2022-03" db="EMBL/GenBank/DDBJ databases">
        <title>Streptomyces yunnanensis P86,complete genome.</title>
        <authorList>
            <person name="Chen S."/>
            <person name="Zhang Q."/>
        </authorList>
    </citation>
    <scope>NUCLEOTIDE SEQUENCE [LARGE SCALE GENOMIC DNA]</scope>
    <source>
        <strain evidence="2 3">P86</strain>
    </source>
</reference>
<feature type="compositionally biased region" description="Gly residues" evidence="1">
    <location>
        <begin position="452"/>
        <end position="461"/>
    </location>
</feature>
<sequence>MDTRFYTKFNLNDLDGLKKMLDGASHETVREVARHWQLLHDELVGEDGQGGLQKRFTDSVNKVMESWHGEAANRFQKKAQEIVQNFQNGAPFAVHTAKMMAATADDLQKAMDKVTPVHDDWNWSDDVWGEMPWSDQIDDDDLNDMLKKGVSTSGVLEANKDNLSSHQTKRLEAAVAMETLGTAYRTRASGLAKPGTGPGTGIVDDKHNERPDQKDLGGIPMPMPTGGGLGGGGGAGGGLKIPTRGMKSAPPKMPEMPKTPNTPGISGGMGSVGSVKPKMPDVTTNLDGLHGGGSGGPGVKMPGGGAGGLPGGGGGGGLHAPSGGGVGGIGGGLPGGGMVGGAGAGRGAGGLKGGAGGIKGGAGGAGAAGAGSRTGRPGMPGMGGAHAGGAGKGAGAKGAGGAGGPQARQKGGIIGKTGGKASGGAQGGSGLHRSRGGTAAGANSGGRRPAGMMGGAHGAHGGKGEGKGQDGSRPDYLVEDEETWTPERNVAPRVIE</sequence>
<dbReference type="InterPro" id="IPR036689">
    <property type="entry name" value="ESAT-6-like_sf"/>
</dbReference>